<dbReference type="EMBL" id="JAIGNK010000002">
    <property type="protein sequence ID" value="MBX7458192.1"/>
    <property type="molecule type" value="Genomic_DNA"/>
</dbReference>
<keyword evidence="3" id="KW-1185">Reference proteome</keyword>
<evidence type="ECO:0000313" key="3">
    <source>
        <dbReference type="Proteomes" id="UP000783253"/>
    </source>
</evidence>
<reference evidence="2 3" key="1">
    <citation type="submission" date="2021-08" db="EMBL/GenBank/DDBJ databases">
        <title>Comparative Genomics Analysis of the Genus Qipengyuania Reveals Extensive Genetic Diversity and Metabolic Versatility, Including the Description of Fifteen Novel Species.</title>
        <authorList>
            <person name="Liu Y."/>
        </authorList>
    </citation>
    <scope>NUCLEOTIDE SEQUENCE [LARGE SCALE GENOMIC DNA]</scope>
    <source>
        <strain evidence="2 3">1NDH17</strain>
    </source>
</reference>
<keyword evidence="1" id="KW-0732">Signal</keyword>
<evidence type="ECO:0000256" key="1">
    <source>
        <dbReference type="SAM" id="SignalP"/>
    </source>
</evidence>
<organism evidence="2 3">
    <name type="scientific">Qipengyuania polymorpha</name>
    <dbReference type="NCBI Taxonomy" id="2867234"/>
    <lineage>
        <taxon>Bacteria</taxon>
        <taxon>Pseudomonadati</taxon>
        <taxon>Pseudomonadota</taxon>
        <taxon>Alphaproteobacteria</taxon>
        <taxon>Sphingomonadales</taxon>
        <taxon>Erythrobacteraceae</taxon>
        <taxon>Qipengyuania</taxon>
    </lineage>
</organism>
<sequence>MHRWPALLGIAASLAIAAPVSAQDSSNADVLAVVDTFFEGLNTADAVLMNSVVAEGSLVTFVVESDDRPDLRVRTMEQATEGLVDGGNYYEEYWEPTVLVKGPIAVVWAPYLFDVDGKRSHCGIDVFNLLRLEGEWKITAIQYSVDEGCPAGR</sequence>
<feature type="chain" id="PRO_5046308420" evidence="1">
    <location>
        <begin position="23"/>
        <end position="153"/>
    </location>
</feature>
<dbReference type="RefSeq" id="WP_221573567.1">
    <property type="nucleotide sequence ID" value="NZ_JAIGNK010000002.1"/>
</dbReference>
<gene>
    <name evidence="2" type="ORF">K3152_08030</name>
</gene>
<protein>
    <submittedName>
        <fullName evidence="2">Nuclear transport factor 2 family protein</fullName>
    </submittedName>
</protein>
<dbReference type="Proteomes" id="UP000783253">
    <property type="component" value="Unassembled WGS sequence"/>
</dbReference>
<accession>A0ABS7IXA5</accession>
<evidence type="ECO:0000313" key="2">
    <source>
        <dbReference type="EMBL" id="MBX7458192.1"/>
    </source>
</evidence>
<dbReference type="Gene3D" id="3.10.450.50">
    <property type="match status" value="1"/>
</dbReference>
<dbReference type="InterPro" id="IPR032710">
    <property type="entry name" value="NTF2-like_dom_sf"/>
</dbReference>
<name>A0ABS7IXA5_9SPHN</name>
<dbReference type="SUPFAM" id="SSF54427">
    <property type="entry name" value="NTF2-like"/>
    <property type="match status" value="1"/>
</dbReference>
<feature type="signal peptide" evidence="1">
    <location>
        <begin position="1"/>
        <end position="22"/>
    </location>
</feature>
<comment type="caution">
    <text evidence="2">The sequence shown here is derived from an EMBL/GenBank/DDBJ whole genome shotgun (WGS) entry which is preliminary data.</text>
</comment>
<proteinExistence type="predicted"/>